<dbReference type="Pfam" id="PF05137">
    <property type="entry name" value="PilN"/>
    <property type="match status" value="1"/>
</dbReference>
<keyword evidence="1" id="KW-0175">Coiled coil</keyword>
<keyword evidence="3" id="KW-0812">Transmembrane</keyword>
<protein>
    <submittedName>
        <fullName evidence="4">Fimbrial assembly protein</fullName>
    </submittedName>
</protein>
<dbReference type="InterPro" id="IPR052534">
    <property type="entry name" value="Extracell_DNA_Util/SecSys_Comp"/>
</dbReference>
<dbReference type="AlphaFoldDB" id="A0A2U8FT54"/>
<dbReference type="Proteomes" id="UP000244892">
    <property type="component" value="Chromosome"/>
</dbReference>
<evidence type="ECO:0000256" key="1">
    <source>
        <dbReference type="SAM" id="Coils"/>
    </source>
</evidence>
<keyword evidence="3" id="KW-0472">Membrane</keyword>
<organism evidence="4 5">
    <name type="scientific">Aquabacterium olei</name>
    <dbReference type="NCBI Taxonomy" id="1296669"/>
    <lineage>
        <taxon>Bacteria</taxon>
        <taxon>Pseudomonadati</taxon>
        <taxon>Pseudomonadota</taxon>
        <taxon>Betaproteobacteria</taxon>
        <taxon>Burkholderiales</taxon>
        <taxon>Aquabacterium</taxon>
    </lineage>
</organism>
<evidence type="ECO:0000256" key="3">
    <source>
        <dbReference type="SAM" id="Phobius"/>
    </source>
</evidence>
<dbReference type="OrthoDB" id="5296173at2"/>
<dbReference type="EMBL" id="CP029210">
    <property type="protein sequence ID" value="AWI54242.1"/>
    <property type="molecule type" value="Genomic_DNA"/>
</dbReference>
<proteinExistence type="predicted"/>
<evidence type="ECO:0000313" key="4">
    <source>
        <dbReference type="EMBL" id="AWI54242.1"/>
    </source>
</evidence>
<name>A0A2U8FT54_9BURK</name>
<evidence type="ECO:0000256" key="2">
    <source>
        <dbReference type="SAM" id="MobiDB-lite"/>
    </source>
</evidence>
<feature type="coiled-coil region" evidence="1">
    <location>
        <begin position="64"/>
        <end position="91"/>
    </location>
</feature>
<dbReference type="KEGG" id="aon:DEH84_13030"/>
<gene>
    <name evidence="4" type="ORF">DEH84_13030</name>
</gene>
<accession>A0A2U8FT54</accession>
<dbReference type="GO" id="GO:0043107">
    <property type="term" value="P:type IV pilus-dependent motility"/>
    <property type="evidence" value="ECO:0007669"/>
    <property type="project" value="TreeGrafter"/>
</dbReference>
<evidence type="ECO:0000313" key="5">
    <source>
        <dbReference type="Proteomes" id="UP000244892"/>
    </source>
</evidence>
<keyword evidence="3" id="KW-1133">Transmembrane helix</keyword>
<dbReference type="RefSeq" id="WP_109037238.1">
    <property type="nucleotide sequence ID" value="NZ_CP029210.1"/>
</dbReference>
<reference evidence="4 5" key="1">
    <citation type="submission" date="2018-05" db="EMBL/GenBank/DDBJ databases">
        <title>complete genome sequence of Aquabacterium olei NBRC 110486.</title>
        <authorList>
            <person name="Tang B."/>
            <person name="Chang J."/>
            <person name="Zhang L."/>
            <person name="Yang H."/>
        </authorList>
    </citation>
    <scope>NUCLEOTIDE SEQUENCE [LARGE SCALE GENOMIC DNA]</scope>
    <source>
        <strain evidence="4 5">NBRC 110486</strain>
    </source>
</reference>
<sequence>MILINLLPHREEKRRLRKQAFFVGLGLSAVAGAVLVALWYVVLQQMTASQMERNDFLRGAITKLDEEIKDVSSLKSEIEALKARQRAVEDLQTDRNMPVYLLNELVRQTPEGVYLTAIRQDGQSVLVNGQAQTNERVAEFLRNTNANSQWLERADLQEIKAVASNARDNKRLFDFSMRVSLKRPQDVSAAAAAAASATAAPSAPAPGASAPAAPASAPVVPASAAASS</sequence>
<dbReference type="PANTHER" id="PTHR40278">
    <property type="entry name" value="DNA UTILIZATION PROTEIN HOFN"/>
    <property type="match status" value="1"/>
</dbReference>
<keyword evidence="5" id="KW-1185">Reference proteome</keyword>
<dbReference type="GO" id="GO:0043683">
    <property type="term" value="P:type IV pilus assembly"/>
    <property type="evidence" value="ECO:0007669"/>
    <property type="project" value="TreeGrafter"/>
</dbReference>
<dbReference type="PANTHER" id="PTHR40278:SF2">
    <property type="entry name" value="TYPE IV PILUS INNER MEMBRANE COMPONENT PILN"/>
    <property type="match status" value="1"/>
</dbReference>
<dbReference type="InterPro" id="IPR007813">
    <property type="entry name" value="PilN"/>
</dbReference>
<feature type="transmembrane region" description="Helical" evidence="3">
    <location>
        <begin position="20"/>
        <end position="42"/>
    </location>
</feature>
<feature type="region of interest" description="Disordered" evidence="2">
    <location>
        <begin position="190"/>
        <end position="228"/>
    </location>
</feature>